<organism evidence="4 5">
    <name type="scientific">Heterodera trifolii</name>
    <dbReference type="NCBI Taxonomy" id="157864"/>
    <lineage>
        <taxon>Eukaryota</taxon>
        <taxon>Metazoa</taxon>
        <taxon>Ecdysozoa</taxon>
        <taxon>Nematoda</taxon>
        <taxon>Chromadorea</taxon>
        <taxon>Rhabditida</taxon>
        <taxon>Tylenchina</taxon>
        <taxon>Tylenchomorpha</taxon>
        <taxon>Tylenchoidea</taxon>
        <taxon>Heteroderidae</taxon>
        <taxon>Heteroderinae</taxon>
        <taxon>Heterodera</taxon>
    </lineage>
</organism>
<protein>
    <recommendedName>
        <fullName evidence="3">14-3-3 domain-containing protein</fullName>
    </recommendedName>
</protein>
<keyword evidence="5" id="KW-1185">Reference proteome</keyword>
<comment type="similarity">
    <text evidence="1">Belongs to the 14-3-3 family.</text>
</comment>
<name>A0ABD2I0R4_9BILA</name>
<feature type="site" description="Interaction with phosphoserine on interacting protein" evidence="2">
    <location>
        <position position="134"/>
    </location>
</feature>
<sequence>MAAELETKEQIVYLIEVCEKARRYDDMVEAVKKLIKLDPNLTLEERISLSTAYKGAMASRRSSWRGLVSIEERTGASLSEAQQQVLENYREKVQNELVNTCQELLTCINEVLFPKASGVEQKVFYLKMKADYYRYISEVATDEDRSGVVELAKVAYQEAMDTAGDKIPATDPTRLGLALNFAVFNYEILNSVSEARKVIQTALDLANAEIPKLKEPLSEEAEGNLRVMKENMDLWKPEDDKPPA</sequence>
<reference evidence="4 5" key="1">
    <citation type="submission" date="2024-10" db="EMBL/GenBank/DDBJ databases">
        <authorList>
            <person name="Kim D."/>
        </authorList>
    </citation>
    <scope>NUCLEOTIDE SEQUENCE [LARGE SCALE GENOMIC DNA]</scope>
    <source>
        <strain evidence="4">BH-2024</strain>
    </source>
</reference>
<dbReference type="SMART" id="SM00101">
    <property type="entry name" value="14_3_3"/>
    <property type="match status" value="1"/>
</dbReference>
<feature type="site" description="Interaction with phosphoserine on interacting protein" evidence="2">
    <location>
        <position position="61"/>
    </location>
</feature>
<dbReference type="PRINTS" id="PR00305">
    <property type="entry name" value="1433ZETA"/>
</dbReference>
<dbReference type="InterPro" id="IPR023410">
    <property type="entry name" value="14-3-3_domain"/>
</dbReference>
<dbReference type="InterPro" id="IPR000308">
    <property type="entry name" value="14-3-3"/>
</dbReference>
<dbReference type="Gene3D" id="1.20.190.20">
    <property type="entry name" value="14-3-3 domain"/>
    <property type="match status" value="1"/>
</dbReference>
<dbReference type="CDD" id="cd08774">
    <property type="entry name" value="14-3-3"/>
    <property type="match status" value="1"/>
</dbReference>
<accession>A0ABD2I0R4</accession>
<dbReference type="PANTHER" id="PTHR18860">
    <property type="entry name" value="14-3-3 PROTEIN"/>
    <property type="match status" value="1"/>
</dbReference>
<proteinExistence type="inferred from homology"/>
<dbReference type="EMBL" id="JBICBT010001316">
    <property type="protein sequence ID" value="KAL3073629.1"/>
    <property type="molecule type" value="Genomic_DNA"/>
</dbReference>
<dbReference type="Pfam" id="PF00244">
    <property type="entry name" value="14-3-3"/>
    <property type="match status" value="1"/>
</dbReference>
<dbReference type="PIRSF" id="PIRSF000868">
    <property type="entry name" value="14-3-3"/>
    <property type="match status" value="1"/>
</dbReference>
<evidence type="ECO:0000256" key="1">
    <source>
        <dbReference type="ARBA" id="ARBA00006141"/>
    </source>
</evidence>
<evidence type="ECO:0000259" key="3">
    <source>
        <dbReference type="SMART" id="SM00101"/>
    </source>
</evidence>
<dbReference type="SUPFAM" id="SSF48445">
    <property type="entry name" value="14-3-3 protein"/>
    <property type="match status" value="1"/>
</dbReference>
<dbReference type="InterPro" id="IPR036815">
    <property type="entry name" value="14-3-3_dom_sf"/>
</dbReference>
<gene>
    <name evidence="4" type="ORF">niasHT_036299</name>
</gene>
<evidence type="ECO:0000313" key="4">
    <source>
        <dbReference type="EMBL" id="KAL3073629.1"/>
    </source>
</evidence>
<comment type="caution">
    <text evidence="4">The sequence shown here is derived from an EMBL/GenBank/DDBJ whole genome shotgun (WGS) entry which is preliminary data.</text>
</comment>
<dbReference type="AlphaFoldDB" id="A0ABD2I0R4"/>
<evidence type="ECO:0000256" key="2">
    <source>
        <dbReference type="PIRSR" id="PIRSR000868-1"/>
    </source>
</evidence>
<dbReference type="Proteomes" id="UP001620626">
    <property type="component" value="Unassembled WGS sequence"/>
</dbReference>
<evidence type="ECO:0000313" key="5">
    <source>
        <dbReference type="Proteomes" id="UP001620626"/>
    </source>
</evidence>
<feature type="domain" description="14-3-3" evidence="3">
    <location>
        <begin position="8"/>
        <end position="243"/>
    </location>
</feature>